<dbReference type="PANTHER" id="PTHR47432">
    <property type="entry name" value="CELL WALL ASSEMBLY REGULATOR SMI1"/>
    <property type="match status" value="1"/>
</dbReference>
<proteinExistence type="predicted"/>
<dbReference type="InterPro" id="IPR037883">
    <property type="entry name" value="Knr4/Smi1-like_sf"/>
</dbReference>
<evidence type="ECO:0000313" key="3">
    <source>
        <dbReference type="Proteomes" id="UP000033607"/>
    </source>
</evidence>
<organism evidence="2 3">
    <name type="scientific">Limnoraphis robusta CS-951</name>
    <dbReference type="NCBI Taxonomy" id="1637645"/>
    <lineage>
        <taxon>Bacteria</taxon>
        <taxon>Bacillati</taxon>
        <taxon>Cyanobacteriota</taxon>
        <taxon>Cyanophyceae</taxon>
        <taxon>Oscillatoriophycideae</taxon>
        <taxon>Oscillatoriales</taxon>
        <taxon>Sirenicapillariaceae</taxon>
        <taxon>Limnoraphis</taxon>
    </lineage>
</organism>
<dbReference type="PANTHER" id="PTHR47432:SF1">
    <property type="entry name" value="CELL WALL ASSEMBLY REGULATOR SMI1"/>
    <property type="match status" value="1"/>
</dbReference>
<dbReference type="SMART" id="SM00860">
    <property type="entry name" value="SMI1_KNR4"/>
    <property type="match status" value="1"/>
</dbReference>
<dbReference type="SUPFAM" id="SSF160631">
    <property type="entry name" value="SMI1/KNR4-like"/>
    <property type="match status" value="1"/>
</dbReference>
<dbReference type="Proteomes" id="UP000033607">
    <property type="component" value="Unassembled WGS sequence"/>
</dbReference>
<protein>
    <recommendedName>
        <fullName evidence="1">Knr4/Smi1-like domain-containing protein</fullName>
    </recommendedName>
</protein>
<name>A0A0F5YL79_9CYAN</name>
<evidence type="ECO:0000259" key="1">
    <source>
        <dbReference type="SMART" id="SM00860"/>
    </source>
</evidence>
<feature type="domain" description="Knr4/Smi1-like" evidence="1">
    <location>
        <begin position="26"/>
        <end position="168"/>
    </location>
</feature>
<accession>A0A0F5YL79</accession>
<evidence type="ECO:0000313" key="2">
    <source>
        <dbReference type="EMBL" id="KKD39631.1"/>
    </source>
</evidence>
<dbReference type="Pfam" id="PF09346">
    <property type="entry name" value="SMI1_KNR4"/>
    <property type="match status" value="1"/>
</dbReference>
<dbReference type="Gene3D" id="3.40.1580.10">
    <property type="entry name" value="SMI1/KNR4-like"/>
    <property type="match status" value="1"/>
</dbReference>
<dbReference type="InterPro" id="IPR018958">
    <property type="entry name" value="Knr4/Smi1-like_dom"/>
</dbReference>
<dbReference type="RefSeq" id="WP_046276881.1">
    <property type="nucleotide sequence ID" value="NZ_LATL02000093.1"/>
</dbReference>
<comment type="caution">
    <text evidence="2">The sequence shown here is derived from an EMBL/GenBank/DDBJ whole genome shotgun (WGS) entry which is preliminary data.</text>
</comment>
<dbReference type="AlphaFoldDB" id="A0A0F5YL79"/>
<dbReference type="OrthoDB" id="6989522at2"/>
<dbReference type="EMBL" id="LATL02000093">
    <property type="protein sequence ID" value="KKD39631.1"/>
    <property type="molecule type" value="Genomic_DNA"/>
</dbReference>
<gene>
    <name evidence="2" type="ORF">WN50_02285</name>
</gene>
<sequence>MNTIWERIDHWLTAHAPQVLESLNSGATDQEIAQVEEIFGVKFPEDFQQSYRIHNGQHEDSYSLFPHLEFLSLQGIIEISQKWPEFLDEKFICDPEDVSEGIWNGWWNPKWIPFTLESNGACECVDLAPATGGNVGQVIIVEWKESTRGLIAPSFRAYLETFAEALEQGEYQFSEDDYGLVNLVDFERLESNDNPTVPED</sequence>
<dbReference type="InterPro" id="IPR051873">
    <property type="entry name" value="KNR4/SMI1_regulator"/>
</dbReference>
<reference evidence="2 3" key="1">
    <citation type="submission" date="2015-06" db="EMBL/GenBank/DDBJ databases">
        <title>Draft genome assembly of filamentous brackish cyanobacterium Limnoraphis robusta strain CS-951.</title>
        <authorList>
            <person name="Willis A."/>
            <person name="Parks M."/>
            <person name="Burford M.A."/>
        </authorList>
    </citation>
    <scope>NUCLEOTIDE SEQUENCE [LARGE SCALE GENOMIC DNA]</scope>
    <source>
        <strain evidence="2 3">CS-951</strain>
    </source>
</reference>